<dbReference type="AlphaFoldDB" id="A0A5B7CXD5"/>
<reference evidence="1 2" key="1">
    <citation type="submission" date="2019-05" db="EMBL/GenBank/DDBJ databases">
        <title>Another draft genome of Portunus trituberculatus and its Hox gene families provides insights of decapod evolution.</title>
        <authorList>
            <person name="Jeong J.-H."/>
            <person name="Song I."/>
            <person name="Kim S."/>
            <person name="Choi T."/>
            <person name="Kim D."/>
            <person name="Ryu S."/>
            <person name="Kim W."/>
        </authorList>
    </citation>
    <scope>NUCLEOTIDE SEQUENCE [LARGE SCALE GENOMIC DNA]</scope>
    <source>
        <tissue evidence="1">Muscle</tissue>
    </source>
</reference>
<accession>A0A5B7CXD5</accession>
<evidence type="ECO:0000313" key="1">
    <source>
        <dbReference type="EMBL" id="MPC12113.1"/>
    </source>
</evidence>
<keyword evidence="2" id="KW-1185">Reference proteome</keyword>
<organism evidence="1 2">
    <name type="scientific">Portunus trituberculatus</name>
    <name type="common">Swimming crab</name>
    <name type="synonym">Neptunus trituberculatus</name>
    <dbReference type="NCBI Taxonomy" id="210409"/>
    <lineage>
        <taxon>Eukaryota</taxon>
        <taxon>Metazoa</taxon>
        <taxon>Ecdysozoa</taxon>
        <taxon>Arthropoda</taxon>
        <taxon>Crustacea</taxon>
        <taxon>Multicrustacea</taxon>
        <taxon>Malacostraca</taxon>
        <taxon>Eumalacostraca</taxon>
        <taxon>Eucarida</taxon>
        <taxon>Decapoda</taxon>
        <taxon>Pleocyemata</taxon>
        <taxon>Brachyura</taxon>
        <taxon>Eubrachyura</taxon>
        <taxon>Portunoidea</taxon>
        <taxon>Portunidae</taxon>
        <taxon>Portuninae</taxon>
        <taxon>Portunus</taxon>
    </lineage>
</organism>
<evidence type="ECO:0000313" key="2">
    <source>
        <dbReference type="Proteomes" id="UP000324222"/>
    </source>
</evidence>
<name>A0A5B7CXD5_PORTR</name>
<protein>
    <submittedName>
        <fullName evidence="1">Uncharacterized protein</fullName>
    </submittedName>
</protein>
<dbReference type="EMBL" id="VSRR010000198">
    <property type="protein sequence ID" value="MPC12113.1"/>
    <property type="molecule type" value="Genomic_DNA"/>
</dbReference>
<dbReference type="Proteomes" id="UP000324222">
    <property type="component" value="Unassembled WGS sequence"/>
</dbReference>
<sequence length="70" mass="8047">MEDDEGLTHPCPRVIQKESNKRLPSMIHNLSVLRREPCKSYAGGDFLAQPSLALLFFCFLREVWQSGRNL</sequence>
<comment type="caution">
    <text evidence="1">The sequence shown here is derived from an EMBL/GenBank/DDBJ whole genome shotgun (WGS) entry which is preliminary data.</text>
</comment>
<proteinExistence type="predicted"/>
<gene>
    <name evidence="1" type="ORF">E2C01_004791</name>
</gene>